<dbReference type="Proteomes" id="UP000240357">
    <property type="component" value="Unassembled WGS sequence"/>
</dbReference>
<dbReference type="PANTHER" id="PTHR30273:SF2">
    <property type="entry name" value="PROTEIN FECR"/>
    <property type="match status" value="1"/>
</dbReference>
<evidence type="ECO:0000313" key="4">
    <source>
        <dbReference type="Proteomes" id="UP000240357"/>
    </source>
</evidence>
<sequence length="343" mass="39872">MKDRVTPDLIRRYYSGDCSKEEEARVENWLNENPAHVDQALQWQEEFTFENDQVLAQVLKAEKEVWRKTVLELPNKDFSNKSKQIFLRESSKKETYQILKVAAAISGIMVIALGGWLTWQNQKINVKVAFGQTKQLTLPDNSVVYLNGNSSFTYNRNWWNREREVWLNGEAFFKVTHLKNNKKFLVHLSNQVEVEVLGTEFNISDRNTISDIVLKTGKIKLNLNNNVNKKSIYLRPGDLIEVRKQNHASAIIRQVRVSPEQYYSWTYDKWLLEGTSLREMLQKLHDTYGVNTKVKNKNLLNRRASGSIPLPKGDANLLLSDITALFQLKVNKVNNIIYLEDIR</sequence>
<keyword evidence="4" id="KW-1185">Reference proteome</keyword>
<accession>A0A2T2YC84</accession>
<keyword evidence="1" id="KW-0812">Transmembrane</keyword>
<dbReference type="RefSeq" id="WP_106927454.1">
    <property type="nucleotide sequence ID" value="NZ_PYFT01000001.1"/>
</dbReference>
<gene>
    <name evidence="3" type="ORF">AHMF7605_06110</name>
</gene>
<proteinExistence type="predicted"/>
<evidence type="ECO:0000259" key="2">
    <source>
        <dbReference type="Pfam" id="PF04773"/>
    </source>
</evidence>
<dbReference type="PIRSF" id="PIRSF018266">
    <property type="entry name" value="FecR"/>
    <property type="match status" value="1"/>
</dbReference>
<reference evidence="3 4" key="1">
    <citation type="submission" date="2018-03" db="EMBL/GenBank/DDBJ databases">
        <title>Adhaeribacter sp. HMF7605 Genome sequencing and assembly.</title>
        <authorList>
            <person name="Kang H."/>
            <person name="Kang J."/>
            <person name="Cha I."/>
            <person name="Kim H."/>
            <person name="Joh K."/>
        </authorList>
    </citation>
    <scope>NUCLEOTIDE SEQUENCE [LARGE SCALE GENOMIC DNA]</scope>
    <source>
        <strain evidence="3 4">HMF7605</strain>
    </source>
</reference>
<dbReference type="InterPro" id="IPR012373">
    <property type="entry name" value="Ferrdict_sens_TM"/>
</dbReference>
<dbReference type="GO" id="GO:0016989">
    <property type="term" value="F:sigma factor antagonist activity"/>
    <property type="evidence" value="ECO:0007669"/>
    <property type="project" value="TreeGrafter"/>
</dbReference>
<organism evidence="3 4">
    <name type="scientific">Adhaeribacter arboris</name>
    <dbReference type="NCBI Taxonomy" id="2072846"/>
    <lineage>
        <taxon>Bacteria</taxon>
        <taxon>Pseudomonadati</taxon>
        <taxon>Bacteroidota</taxon>
        <taxon>Cytophagia</taxon>
        <taxon>Cytophagales</taxon>
        <taxon>Hymenobacteraceae</taxon>
        <taxon>Adhaeribacter</taxon>
    </lineage>
</organism>
<name>A0A2T2YC84_9BACT</name>
<feature type="transmembrane region" description="Helical" evidence="1">
    <location>
        <begin position="98"/>
        <end position="119"/>
    </location>
</feature>
<dbReference type="Gene3D" id="2.60.120.1440">
    <property type="match status" value="1"/>
</dbReference>
<keyword evidence="1" id="KW-0472">Membrane</keyword>
<evidence type="ECO:0000256" key="1">
    <source>
        <dbReference type="SAM" id="Phobius"/>
    </source>
</evidence>
<dbReference type="OrthoDB" id="1523489at2"/>
<dbReference type="EMBL" id="PYFT01000001">
    <property type="protein sequence ID" value="PSR53132.1"/>
    <property type="molecule type" value="Genomic_DNA"/>
</dbReference>
<keyword evidence="1" id="KW-1133">Transmembrane helix</keyword>
<protein>
    <recommendedName>
        <fullName evidence="2">FecR protein domain-containing protein</fullName>
    </recommendedName>
</protein>
<dbReference type="Pfam" id="PF04773">
    <property type="entry name" value="FecR"/>
    <property type="match status" value="1"/>
</dbReference>
<dbReference type="AlphaFoldDB" id="A0A2T2YC84"/>
<dbReference type="InterPro" id="IPR006860">
    <property type="entry name" value="FecR"/>
</dbReference>
<feature type="domain" description="FecR protein" evidence="2">
    <location>
        <begin position="126"/>
        <end position="219"/>
    </location>
</feature>
<comment type="caution">
    <text evidence="3">The sequence shown here is derived from an EMBL/GenBank/DDBJ whole genome shotgun (WGS) entry which is preliminary data.</text>
</comment>
<dbReference type="PANTHER" id="PTHR30273">
    <property type="entry name" value="PERIPLASMIC SIGNAL SENSOR AND SIGMA FACTOR ACTIVATOR FECR-RELATED"/>
    <property type="match status" value="1"/>
</dbReference>
<evidence type="ECO:0000313" key="3">
    <source>
        <dbReference type="EMBL" id="PSR53132.1"/>
    </source>
</evidence>
<dbReference type="Gene3D" id="3.55.50.30">
    <property type="match status" value="1"/>
</dbReference>